<keyword evidence="3" id="KW-1185">Reference proteome</keyword>
<gene>
    <name evidence="2" type="ORF">A5866_000539</name>
</gene>
<dbReference type="Proteomes" id="UP000195080">
    <property type="component" value="Chromosome"/>
</dbReference>
<dbReference type="InterPro" id="IPR046762">
    <property type="entry name" value="pAdhesive_17"/>
</dbReference>
<proteinExistence type="predicted"/>
<dbReference type="EMBL" id="CP147248">
    <property type="protein sequence ID" value="WYJ85463.1"/>
    <property type="molecule type" value="Genomic_DNA"/>
</dbReference>
<organism evidence="2 3">
    <name type="scientific">Candidatus Enterococcus lemimoniae</name>
    <dbReference type="NCBI Taxonomy" id="1834167"/>
    <lineage>
        <taxon>Bacteria</taxon>
        <taxon>Bacillati</taxon>
        <taxon>Bacillota</taxon>
        <taxon>Bacilli</taxon>
        <taxon>Lactobacillales</taxon>
        <taxon>Enterococcaceae</taxon>
        <taxon>Enterococcus</taxon>
    </lineage>
</organism>
<feature type="domain" description="Putative adhesive" evidence="1">
    <location>
        <begin position="5"/>
        <end position="191"/>
    </location>
</feature>
<accession>A0ABZ2T251</accession>
<dbReference type="Pfam" id="PF20609">
    <property type="entry name" value="pAdhesive_17"/>
    <property type="match status" value="1"/>
</dbReference>
<reference evidence="3" key="1">
    <citation type="submission" date="2017-05" db="EMBL/GenBank/DDBJ databases">
        <title>The Genome Sequence of EEnterococcus faecalis 9F2_4866.</title>
        <authorList>
            <consortium name="The Broad Institute Genomics Platform"/>
            <consortium name="The Broad Institute Genomic Center for Infectious Diseases"/>
            <person name="Earl A."/>
            <person name="Manson A."/>
            <person name="Schwartman J."/>
            <person name="Gilmore M."/>
            <person name="Abouelleil A."/>
            <person name="Cao P."/>
            <person name="Chapman S."/>
            <person name="Cusick C."/>
            <person name="Shea T."/>
            <person name="Young S."/>
            <person name="Neafsey D."/>
            <person name="Nusbaum C."/>
            <person name="Birren B."/>
        </authorList>
    </citation>
    <scope>NUCLEOTIDE SEQUENCE [LARGE SCALE GENOMIC DNA]</scope>
    <source>
        <strain evidence="3">12C11_DIV0727</strain>
    </source>
</reference>
<evidence type="ECO:0000313" key="2">
    <source>
        <dbReference type="EMBL" id="WYJ85463.1"/>
    </source>
</evidence>
<evidence type="ECO:0000313" key="3">
    <source>
        <dbReference type="Proteomes" id="UP000195080"/>
    </source>
</evidence>
<name>A0ABZ2T251_9ENTE</name>
<protein>
    <recommendedName>
        <fullName evidence="1">Putative adhesive domain-containing protein</fullName>
    </recommendedName>
</protein>
<evidence type="ECO:0000259" key="1">
    <source>
        <dbReference type="Pfam" id="PF20609"/>
    </source>
</evidence>
<sequence length="191" mass="19036">MIGGSVIASGTKQAVLTIPTALNDKVSPNGAAQIDTNITLTVADLTFLTGTLNAVNNLSNLLTDIVDGSLGSLTGVTLDLTTVNHLNNLENSGSAQFSANAVLSPDGTDIHADMDDGLGLVLAQNVSSLLQDLKAAVDALHATGSGICSNLVAAAINTALLPVKGTVDTAINLALPLVGIVGSGVNQLADA</sequence>